<accession>A0AAV4FNM1</accession>
<evidence type="ECO:0000313" key="1">
    <source>
        <dbReference type="EMBL" id="GFR74611.1"/>
    </source>
</evidence>
<dbReference type="AlphaFoldDB" id="A0AAV4FNM1"/>
<gene>
    <name evidence="1" type="ORF">ElyMa_003897300</name>
</gene>
<sequence length="122" mass="13670">MLPEVKKAGTLFAAFLVEHNLLLAIVDRAVPLLKEMFPDSPTAKENKCRPTKTRQIVSSLASEAKEKTVGMVQNRPFSLSTDASNNKGSEQLYPIILRYHNGTEVVTEVLNITTDYPFRQLH</sequence>
<dbReference type="Proteomes" id="UP000762676">
    <property type="component" value="Unassembled WGS sequence"/>
</dbReference>
<name>A0AAV4FNM1_9GAST</name>
<dbReference type="PANTHER" id="PTHR37162">
    <property type="entry name" value="HAT FAMILY DIMERISATION DOMAINCONTAINING PROTEIN-RELATED"/>
    <property type="match status" value="1"/>
</dbReference>
<comment type="caution">
    <text evidence="1">The sequence shown here is derived from an EMBL/GenBank/DDBJ whole genome shotgun (WGS) entry which is preliminary data.</text>
</comment>
<evidence type="ECO:0008006" key="3">
    <source>
        <dbReference type="Google" id="ProtNLM"/>
    </source>
</evidence>
<evidence type="ECO:0000313" key="2">
    <source>
        <dbReference type="Proteomes" id="UP000762676"/>
    </source>
</evidence>
<proteinExistence type="predicted"/>
<dbReference type="EMBL" id="BMAT01007934">
    <property type="protein sequence ID" value="GFR74611.1"/>
    <property type="molecule type" value="Genomic_DNA"/>
</dbReference>
<dbReference type="PANTHER" id="PTHR37162:SF10">
    <property type="entry name" value="DUF4371 DOMAIN-CONTAINING PROTEIN"/>
    <property type="match status" value="1"/>
</dbReference>
<protein>
    <recommendedName>
        <fullName evidence="3">Reverse transcriptase/retrotransposon-derived protein RNase H-like domain-containing protein</fullName>
    </recommendedName>
</protein>
<reference evidence="1 2" key="1">
    <citation type="journal article" date="2021" name="Elife">
        <title>Chloroplast acquisition without the gene transfer in kleptoplastic sea slugs, Plakobranchus ocellatus.</title>
        <authorList>
            <person name="Maeda T."/>
            <person name="Takahashi S."/>
            <person name="Yoshida T."/>
            <person name="Shimamura S."/>
            <person name="Takaki Y."/>
            <person name="Nagai Y."/>
            <person name="Toyoda A."/>
            <person name="Suzuki Y."/>
            <person name="Arimoto A."/>
            <person name="Ishii H."/>
            <person name="Satoh N."/>
            <person name="Nishiyama T."/>
            <person name="Hasebe M."/>
            <person name="Maruyama T."/>
            <person name="Minagawa J."/>
            <person name="Obokata J."/>
            <person name="Shigenobu S."/>
        </authorList>
    </citation>
    <scope>NUCLEOTIDE SEQUENCE [LARGE SCALE GENOMIC DNA]</scope>
</reference>
<keyword evidence="2" id="KW-1185">Reference proteome</keyword>
<organism evidence="1 2">
    <name type="scientific">Elysia marginata</name>
    <dbReference type="NCBI Taxonomy" id="1093978"/>
    <lineage>
        <taxon>Eukaryota</taxon>
        <taxon>Metazoa</taxon>
        <taxon>Spiralia</taxon>
        <taxon>Lophotrochozoa</taxon>
        <taxon>Mollusca</taxon>
        <taxon>Gastropoda</taxon>
        <taxon>Heterobranchia</taxon>
        <taxon>Euthyneura</taxon>
        <taxon>Panpulmonata</taxon>
        <taxon>Sacoglossa</taxon>
        <taxon>Placobranchoidea</taxon>
        <taxon>Plakobranchidae</taxon>
        <taxon>Elysia</taxon>
    </lineage>
</organism>